<dbReference type="AlphaFoldDB" id="A0AAE0S7W0"/>
<organism evidence="4 5">
    <name type="scientific">Potamilus streckersoni</name>
    <dbReference type="NCBI Taxonomy" id="2493646"/>
    <lineage>
        <taxon>Eukaryota</taxon>
        <taxon>Metazoa</taxon>
        <taxon>Spiralia</taxon>
        <taxon>Lophotrochozoa</taxon>
        <taxon>Mollusca</taxon>
        <taxon>Bivalvia</taxon>
        <taxon>Autobranchia</taxon>
        <taxon>Heteroconchia</taxon>
        <taxon>Palaeoheterodonta</taxon>
        <taxon>Unionida</taxon>
        <taxon>Unionoidea</taxon>
        <taxon>Unionidae</taxon>
        <taxon>Ambleminae</taxon>
        <taxon>Lampsilini</taxon>
        <taxon>Potamilus</taxon>
    </lineage>
</organism>
<comment type="caution">
    <text evidence="4">The sequence shown here is derived from an EMBL/GenBank/DDBJ whole genome shotgun (WGS) entry which is preliminary data.</text>
</comment>
<reference evidence="4" key="3">
    <citation type="submission" date="2023-05" db="EMBL/GenBank/DDBJ databases">
        <authorList>
            <person name="Smith C.H."/>
        </authorList>
    </citation>
    <scope>NUCLEOTIDE SEQUENCE</scope>
    <source>
        <strain evidence="4">CHS0354</strain>
        <tissue evidence="4">Mantle</tissue>
    </source>
</reference>
<dbReference type="PANTHER" id="PTHR46492:SF1">
    <property type="entry name" value="DYNEIN AXONEMAL ASSEMBLY FACTOR 4"/>
    <property type="match status" value="1"/>
</dbReference>
<evidence type="ECO:0000313" key="4">
    <source>
        <dbReference type="EMBL" id="KAK3586824.1"/>
    </source>
</evidence>
<dbReference type="EMBL" id="JAEAOA010001222">
    <property type="protein sequence ID" value="KAK3586824.1"/>
    <property type="molecule type" value="Genomic_DNA"/>
</dbReference>
<dbReference type="PROSITE" id="PS50005">
    <property type="entry name" value="TPR"/>
    <property type="match status" value="1"/>
</dbReference>
<keyword evidence="2 3" id="KW-0802">TPR repeat</keyword>
<dbReference type="InterPro" id="IPR019734">
    <property type="entry name" value="TPR_rpt"/>
</dbReference>
<evidence type="ECO:0000256" key="3">
    <source>
        <dbReference type="PROSITE-ProRule" id="PRU00339"/>
    </source>
</evidence>
<keyword evidence="5" id="KW-1185">Reference proteome</keyword>
<dbReference type="SMART" id="SM00028">
    <property type="entry name" value="TPR"/>
    <property type="match status" value="2"/>
</dbReference>
<gene>
    <name evidence="4" type="ORF">CHS0354_020040</name>
</gene>
<accession>A0AAE0S7W0</accession>
<dbReference type="Gene3D" id="1.25.40.10">
    <property type="entry name" value="Tetratricopeptide repeat domain"/>
    <property type="match status" value="1"/>
</dbReference>
<dbReference type="InterPro" id="IPR052004">
    <property type="entry name" value="Dynein_assembly_factor_4"/>
</dbReference>
<feature type="repeat" description="TPR" evidence="3">
    <location>
        <begin position="53"/>
        <end position="86"/>
    </location>
</feature>
<keyword evidence="1" id="KW-0677">Repeat</keyword>
<dbReference type="SUPFAM" id="SSF48452">
    <property type="entry name" value="TPR-like"/>
    <property type="match status" value="1"/>
</dbReference>
<dbReference type="Proteomes" id="UP001195483">
    <property type="component" value="Unassembled WGS sequence"/>
</dbReference>
<protein>
    <submittedName>
        <fullName evidence="4">Uncharacterized protein</fullName>
    </submittedName>
</protein>
<dbReference type="GO" id="GO:0036158">
    <property type="term" value="P:outer dynein arm assembly"/>
    <property type="evidence" value="ECO:0007669"/>
    <property type="project" value="TreeGrafter"/>
</dbReference>
<dbReference type="InterPro" id="IPR011990">
    <property type="entry name" value="TPR-like_helical_dom_sf"/>
</dbReference>
<proteinExistence type="predicted"/>
<dbReference type="GO" id="GO:0036159">
    <property type="term" value="P:inner dynein arm assembly"/>
    <property type="evidence" value="ECO:0007669"/>
    <property type="project" value="TreeGrafter"/>
</dbReference>
<sequence length="106" mass="11882">MTTSQLIIGNLSLYSNRAACHLKLKNFIKCVEDCSRALMLLDPPVPQNAVSRCKAHVRRGTAYCELELYVEGLKDYEDALKIDPKNEALRADADRIRQVIQGSSES</sequence>
<reference evidence="4" key="1">
    <citation type="journal article" date="2021" name="Genome Biol. Evol.">
        <title>A High-Quality Reference Genome for a Parasitic Bivalve with Doubly Uniparental Inheritance (Bivalvia: Unionida).</title>
        <authorList>
            <person name="Smith C.H."/>
        </authorList>
    </citation>
    <scope>NUCLEOTIDE SEQUENCE</scope>
    <source>
        <strain evidence="4">CHS0354</strain>
    </source>
</reference>
<evidence type="ECO:0000256" key="1">
    <source>
        <dbReference type="ARBA" id="ARBA00022737"/>
    </source>
</evidence>
<name>A0AAE0S7W0_9BIVA</name>
<evidence type="ECO:0000256" key="2">
    <source>
        <dbReference type="ARBA" id="ARBA00022803"/>
    </source>
</evidence>
<evidence type="ECO:0000313" key="5">
    <source>
        <dbReference type="Proteomes" id="UP001195483"/>
    </source>
</evidence>
<dbReference type="PANTHER" id="PTHR46492">
    <property type="entry name" value="DYNEIN ASSEMBLY FACTOR 4, AXONEMAL"/>
    <property type="match status" value="1"/>
</dbReference>
<dbReference type="Pfam" id="PF07719">
    <property type="entry name" value="TPR_2"/>
    <property type="match status" value="1"/>
</dbReference>
<dbReference type="InterPro" id="IPR013105">
    <property type="entry name" value="TPR_2"/>
</dbReference>
<dbReference type="GO" id="GO:0003341">
    <property type="term" value="P:cilium movement"/>
    <property type="evidence" value="ECO:0007669"/>
    <property type="project" value="TreeGrafter"/>
</dbReference>
<reference evidence="4" key="2">
    <citation type="journal article" date="2021" name="Genome Biol. Evol.">
        <title>Developing a high-quality reference genome for a parasitic bivalve with doubly uniparental inheritance (Bivalvia: Unionida).</title>
        <authorList>
            <person name="Smith C.H."/>
        </authorList>
    </citation>
    <scope>NUCLEOTIDE SEQUENCE</scope>
    <source>
        <strain evidence="4">CHS0354</strain>
        <tissue evidence="4">Mantle</tissue>
    </source>
</reference>